<dbReference type="Pfam" id="PF17172">
    <property type="entry name" value="GST_N_4"/>
    <property type="match status" value="1"/>
</dbReference>
<dbReference type="PhylomeDB" id="B8MD13"/>
<dbReference type="GeneID" id="8101675"/>
<sequence>MTDKHQPTITIFRGFSCTANYAWSPFVTKLEARLRFAGVYYNLEQGSIIKAPRGKIPYISITSKHNNEPEFLSDSQLISGQLTENGILPDLNEELSPTEETMDQALRALLEDKLYFYNTNERWNENYYTMRDGVMASIPYPIRVIVGYIAWRKTNTTLHGQGTGRFSLEEIHSFRSKIWHDIDNLLAESRHKTSAAAAGRNVFWALGRKGPTEVDTSLFGFIIGGLVCDAGPESRKLIRSLPNVIEYARRIHEEYFPEENQQSNLQSSNPFTKQGSTALRKGKMLFVQTSPDTKIHLRLVKESSISSSSPLIVFLHYWGGSSSTWYKITSPDSPFSLSSRYPSVSMDHRGWGESTGPTAQNGGTAKDYSVTPLASDLVSVLQTLRTNEATASVVKNNGIVFVGHSMGAKVILAALGSASDDILALVKGLVLVTPAPPTPLILPPDMSEQQEHAYDSKESVQFVLSNILSSPELLTDEDMAMVVRDSLVGNTLANEGWIRYGMKEDLIPVLDELASRPHIMNVKVSVLAGEFDVVEQKDRVQSEVVEMLAARGFNVGFSVVKGAKHLIPLEYPEAVSRAIDEVLN</sequence>
<comment type="similarity">
    <text evidence="1">Belongs to the FAX family.</text>
</comment>
<dbReference type="InterPro" id="IPR026928">
    <property type="entry name" value="FAX/IsoI-like"/>
</dbReference>
<dbReference type="InParanoid" id="B8MD13"/>
<feature type="domain" description="AB hydrolase-1" evidence="2">
    <location>
        <begin position="312"/>
        <end position="577"/>
    </location>
</feature>
<dbReference type="eggNOG" id="KOG4244">
    <property type="taxonomic scope" value="Eukaryota"/>
</dbReference>
<dbReference type="PANTHER" id="PTHR12289">
    <property type="entry name" value="METAXIN RELATED"/>
    <property type="match status" value="1"/>
</dbReference>
<evidence type="ECO:0000313" key="4">
    <source>
        <dbReference type="EMBL" id="EED17539.1"/>
    </source>
</evidence>
<evidence type="ECO:0000313" key="5">
    <source>
        <dbReference type="Proteomes" id="UP000001745"/>
    </source>
</evidence>
<dbReference type="GO" id="GO:0005737">
    <property type="term" value="C:cytoplasm"/>
    <property type="evidence" value="ECO:0007669"/>
    <property type="project" value="TreeGrafter"/>
</dbReference>
<dbReference type="AlphaFoldDB" id="B8MD13"/>
<keyword evidence="5" id="KW-1185">Reference proteome</keyword>
<organism evidence="4 5">
    <name type="scientific">Talaromyces stipitatus (strain ATCC 10500 / CBS 375.48 / QM 6759 / NRRL 1006)</name>
    <name type="common">Penicillium stipitatum</name>
    <dbReference type="NCBI Taxonomy" id="441959"/>
    <lineage>
        <taxon>Eukaryota</taxon>
        <taxon>Fungi</taxon>
        <taxon>Dikarya</taxon>
        <taxon>Ascomycota</taxon>
        <taxon>Pezizomycotina</taxon>
        <taxon>Eurotiomycetes</taxon>
        <taxon>Eurotiomycetidae</taxon>
        <taxon>Eurotiales</taxon>
        <taxon>Trichocomaceae</taxon>
        <taxon>Talaromyces</taxon>
        <taxon>Talaromyces sect. Talaromyces</taxon>
    </lineage>
</organism>
<dbReference type="InterPro" id="IPR012336">
    <property type="entry name" value="Thioredoxin-like_fold"/>
</dbReference>
<keyword evidence="4" id="KW-0808">Transferase</keyword>
<gene>
    <name evidence="4" type="ORF">TSTA_113630</name>
</gene>
<dbReference type="Proteomes" id="UP000001745">
    <property type="component" value="Unassembled WGS sequence"/>
</dbReference>
<dbReference type="InterPro" id="IPR040079">
    <property type="entry name" value="Glutathione_S-Trfase"/>
</dbReference>
<dbReference type="SUPFAM" id="SSF53474">
    <property type="entry name" value="alpha/beta-Hydrolases"/>
    <property type="match status" value="1"/>
</dbReference>
<evidence type="ECO:0000259" key="2">
    <source>
        <dbReference type="Pfam" id="PF12697"/>
    </source>
</evidence>
<dbReference type="GO" id="GO:0016740">
    <property type="term" value="F:transferase activity"/>
    <property type="evidence" value="ECO:0007669"/>
    <property type="project" value="UniProtKB-KW"/>
</dbReference>
<protein>
    <submittedName>
        <fullName evidence="4">Glutathione S-transferase, putative</fullName>
    </submittedName>
</protein>
<dbReference type="InterPro" id="IPR029058">
    <property type="entry name" value="AB_hydrolase_fold"/>
</dbReference>
<dbReference type="InterPro" id="IPR000073">
    <property type="entry name" value="AB_hydrolase_1"/>
</dbReference>
<dbReference type="EMBL" id="EQ962655">
    <property type="protein sequence ID" value="EED17539.1"/>
    <property type="molecule type" value="Genomic_DNA"/>
</dbReference>
<dbReference type="SFLD" id="SFLDG01180">
    <property type="entry name" value="SUF1"/>
    <property type="match status" value="1"/>
</dbReference>
<dbReference type="Pfam" id="PF12697">
    <property type="entry name" value="Abhydrolase_6"/>
    <property type="match status" value="1"/>
</dbReference>
<accession>B8MD13</accession>
<dbReference type="SFLD" id="SFLDS00019">
    <property type="entry name" value="Glutathione_Transferase_(cytos"/>
    <property type="match status" value="1"/>
</dbReference>
<dbReference type="STRING" id="441959.B8MD13"/>
<dbReference type="OrthoDB" id="5809458at2759"/>
<reference evidence="5" key="1">
    <citation type="journal article" date="2015" name="Genome Announc.">
        <title>Genome sequence of the AIDS-associated pathogen Penicillium marneffei (ATCC18224) and its near taxonomic relative Talaromyces stipitatus (ATCC10500).</title>
        <authorList>
            <person name="Nierman W.C."/>
            <person name="Fedorova-Abrams N.D."/>
            <person name="Andrianopoulos A."/>
        </authorList>
    </citation>
    <scope>NUCLEOTIDE SEQUENCE [LARGE SCALE GENOMIC DNA]</scope>
    <source>
        <strain evidence="5">ATCC 10500 / CBS 375.48 / QM 6759 / NRRL 1006</strain>
    </source>
</reference>
<evidence type="ECO:0000256" key="1">
    <source>
        <dbReference type="ARBA" id="ARBA00006475"/>
    </source>
</evidence>
<dbReference type="HOGENOM" id="CLU_467062_0_0_1"/>
<evidence type="ECO:0000259" key="3">
    <source>
        <dbReference type="Pfam" id="PF17172"/>
    </source>
</evidence>
<dbReference type="RefSeq" id="XP_002481531.1">
    <property type="nucleotide sequence ID" value="XM_002481486.1"/>
</dbReference>
<dbReference type="SFLD" id="SFLDG01200">
    <property type="entry name" value="SUF1.1"/>
    <property type="match status" value="1"/>
</dbReference>
<dbReference type="Gene3D" id="3.40.50.1820">
    <property type="entry name" value="alpha/beta hydrolase"/>
    <property type="match status" value="1"/>
</dbReference>
<feature type="domain" description="Thioredoxin-like fold" evidence="3">
    <location>
        <begin position="25"/>
        <end position="125"/>
    </location>
</feature>
<dbReference type="PANTHER" id="PTHR12289:SF41">
    <property type="entry name" value="FAILED AXON CONNECTIONS-RELATED"/>
    <property type="match status" value="1"/>
</dbReference>
<dbReference type="VEuPathDB" id="FungiDB:TSTA_113630"/>
<proteinExistence type="inferred from homology"/>
<name>B8MD13_TALSN</name>
<dbReference type="InterPro" id="IPR050931">
    <property type="entry name" value="Mito_Protein_Transport_Metaxin"/>
</dbReference>